<dbReference type="InterPro" id="IPR014772">
    <property type="entry name" value="Munc13_dom-2"/>
</dbReference>
<keyword evidence="7" id="KW-1185">Reference proteome</keyword>
<evidence type="ECO:0000259" key="5">
    <source>
        <dbReference type="PROSITE" id="PS51259"/>
    </source>
</evidence>
<feature type="transmembrane region" description="Helical" evidence="3">
    <location>
        <begin position="1100"/>
        <end position="1121"/>
    </location>
</feature>
<evidence type="ECO:0000313" key="7">
    <source>
        <dbReference type="Proteomes" id="UP001164746"/>
    </source>
</evidence>
<evidence type="ECO:0000256" key="2">
    <source>
        <dbReference type="SAM" id="MobiDB-lite"/>
    </source>
</evidence>
<dbReference type="PROSITE" id="PS50186">
    <property type="entry name" value="DEP"/>
    <property type="match status" value="1"/>
</dbReference>
<dbReference type="Proteomes" id="UP001164746">
    <property type="component" value="Chromosome 12"/>
</dbReference>
<feature type="domain" description="MHD2" evidence="5">
    <location>
        <begin position="617"/>
        <end position="739"/>
    </location>
</feature>
<dbReference type="CDD" id="cd04371">
    <property type="entry name" value="DEP"/>
    <property type="match status" value="1"/>
</dbReference>
<evidence type="ECO:0000256" key="1">
    <source>
        <dbReference type="ARBA" id="ARBA00022483"/>
    </source>
</evidence>
<sequence>MQSWRQLFMSEAEQWSFVLQQNTQVFVMNAVSIDRYKKCDFPWTGSLHSPSQQAQRQGTISKSLTPSFNSAFTNPSSAKSTPQWLPGSRSHQQDSTGFSGPSSPGPDPSQAPDFPIITPSDDSMSPFMNTSSRRPSSDPVNMSNSSMLNGSYLGNVARSFGHYDEKNLLSFAQLRHSSSLPNLSDRDKFHELMPMPVSESEKREASNFNRSRSSLDAVTFDHDDSDTITDKSDSPIGDFSFPPVEEVLSESSSAVATESHPVVAVSDFAGNGSLLRPSPQKGGVVSERVDISAGQGKSAFSVLKQSPKVENQNENVGIPRQETLHRSRYHERHSENSDENQKQEYGGYDSFTNSLTSNISFPNPLQESQEATMATLPISSGAIDVVTILQRVVGFGRVMCQTLMPSQAQYESDQSGNTSLSDQPMLDIFGKQRQKLYENFLKCVRGTVCQFADNMLCMDLCGSTHSMARRLAGSSLVQYLQTQQSSRLIWGCRHDLATSRHCFEYLDRNTRLLCDRHEPITREASMNNFLVIDQYGYNPSLDRLEVMETASQLAPSLLSHGEDEHGILVTSPIDGDRDHLMAIIRALCRIMAYRLNLFVMDALPVLLTLKSSEVTIETGLSPLTEFLANYVHTLRSWLYEENFTRVLECLWIFIVQHLLKFMNNQHKSLHRDLLLSQADDVSFKLSLYAMPVERLVALYRGLCQDALGSDSSSTSTMYHSVLMVRQRLKHDLQRYKKDFSGADLVKWILKNLELFENLDPGLTEGEVVYKRERAHQIAQRLLDWDIIADVEADTGDQNDSSAYSFDAEFPVVTVHAQLPAKREEGITSDEDNTPEATPRATPKPAGPSGLRQSMRAFSRQSGLKSITPGLRVSQSQRAVGAAELDQSQGKQAVRQTYYAGQRSADKSGLEEAKASTQETLTSRMGKIENTLLTNGANYDDNIAGAGAQNNSNIKTSSDADESSNIVRENTNQDSLVDSIDSLETADARYANNRGMGSPYSYDSTMSVDSNNTIFFDSGSSFYYVKPFVDNFFDIKQHGAWKNNELFSLVEECFQKKVSAQYVMRIIYTRRRNDPRVKKFLQSASSEMIERMSFRARNEEASCIIVIILLTFLLVYNCYYFVNISFSVYIYIVIISLIFLLIMNMETIEELFWDFKKVHLWNALNDMIKASSMNIGSILWSTNKT</sequence>
<dbReference type="InterPro" id="IPR000591">
    <property type="entry name" value="DEP_dom"/>
</dbReference>
<feature type="compositionally biased region" description="Polar residues" evidence="2">
    <location>
        <begin position="47"/>
        <end position="83"/>
    </location>
</feature>
<evidence type="ECO:0000256" key="3">
    <source>
        <dbReference type="SAM" id="Phobius"/>
    </source>
</evidence>
<dbReference type="PANTHER" id="PTHR45999">
    <property type="entry name" value="UNC-13-4A, ISOFORM B"/>
    <property type="match status" value="1"/>
</dbReference>
<keyword evidence="1" id="KW-0268">Exocytosis</keyword>
<keyword evidence="3" id="KW-1133">Transmembrane helix</keyword>
<reference evidence="6" key="1">
    <citation type="submission" date="2022-11" db="EMBL/GenBank/DDBJ databases">
        <title>Centuries of genome instability and evolution in soft-shell clam transmissible cancer (bioRxiv).</title>
        <authorList>
            <person name="Hart S.F.M."/>
            <person name="Yonemitsu M.A."/>
            <person name="Giersch R.M."/>
            <person name="Beal B.F."/>
            <person name="Arriagada G."/>
            <person name="Davis B.W."/>
            <person name="Ostrander E.A."/>
            <person name="Goff S.P."/>
            <person name="Metzger M.J."/>
        </authorList>
    </citation>
    <scope>NUCLEOTIDE SEQUENCE</scope>
    <source>
        <strain evidence="6">MELC-2E11</strain>
        <tissue evidence="6">Siphon/mantle</tissue>
    </source>
</reference>
<feature type="domain" description="DEP" evidence="4">
    <location>
        <begin position="735"/>
        <end position="807"/>
    </location>
</feature>
<feature type="region of interest" description="Disordered" evidence="2">
    <location>
        <begin position="943"/>
        <end position="969"/>
    </location>
</feature>
<dbReference type="PROSITE" id="PS51259">
    <property type="entry name" value="MHD2"/>
    <property type="match status" value="1"/>
</dbReference>
<feature type="transmembrane region" description="Helical" evidence="3">
    <location>
        <begin position="1127"/>
        <end position="1146"/>
    </location>
</feature>
<feature type="region of interest" description="Disordered" evidence="2">
    <location>
        <begin position="312"/>
        <end position="349"/>
    </location>
</feature>
<accession>A0ABY7FI69</accession>
<keyword evidence="3" id="KW-0812">Transmembrane</keyword>
<dbReference type="InterPro" id="IPR036388">
    <property type="entry name" value="WH-like_DNA-bd_sf"/>
</dbReference>
<feature type="compositionally biased region" description="Polar residues" evidence="2">
    <location>
        <begin position="947"/>
        <end position="969"/>
    </location>
</feature>
<dbReference type="InterPro" id="IPR036390">
    <property type="entry name" value="WH_DNA-bd_sf"/>
</dbReference>
<feature type="region of interest" description="Disordered" evidence="2">
    <location>
        <begin position="818"/>
        <end position="851"/>
    </location>
</feature>
<dbReference type="EMBL" id="CP111023">
    <property type="protein sequence ID" value="WAR21044.1"/>
    <property type="molecule type" value="Genomic_DNA"/>
</dbReference>
<evidence type="ECO:0000313" key="6">
    <source>
        <dbReference type="EMBL" id="WAR21044.1"/>
    </source>
</evidence>
<dbReference type="SUPFAM" id="SSF46785">
    <property type="entry name" value="Winged helix' DNA-binding domain"/>
    <property type="match status" value="1"/>
</dbReference>
<feature type="compositionally biased region" description="Basic and acidic residues" evidence="2">
    <location>
        <begin position="332"/>
        <end position="342"/>
    </location>
</feature>
<gene>
    <name evidence="6" type="ORF">MAR_015018</name>
</gene>
<keyword evidence="3" id="KW-0472">Membrane</keyword>
<proteinExistence type="predicted"/>
<protein>
    <submittedName>
        <fullName evidence="6">Uncharacterized protein</fullName>
    </submittedName>
</protein>
<evidence type="ECO:0000259" key="4">
    <source>
        <dbReference type="PROSITE" id="PS50186"/>
    </source>
</evidence>
<feature type="compositionally biased region" description="Polar residues" evidence="2">
    <location>
        <begin position="120"/>
        <end position="143"/>
    </location>
</feature>
<dbReference type="Gene3D" id="1.10.10.10">
    <property type="entry name" value="Winged helix-like DNA-binding domain superfamily/Winged helix DNA-binding domain"/>
    <property type="match status" value="1"/>
</dbReference>
<name>A0ABY7FI69_MYAAR</name>
<feature type="region of interest" description="Disordered" evidence="2">
    <location>
        <begin position="47"/>
        <end position="143"/>
    </location>
</feature>
<organism evidence="6 7">
    <name type="scientific">Mya arenaria</name>
    <name type="common">Soft-shell clam</name>
    <dbReference type="NCBI Taxonomy" id="6604"/>
    <lineage>
        <taxon>Eukaryota</taxon>
        <taxon>Metazoa</taxon>
        <taxon>Spiralia</taxon>
        <taxon>Lophotrochozoa</taxon>
        <taxon>Mollusca</taxon>
        <taxon>Bivalvia</taxon>
        <taxon>Autobranchia</taxon>
        <taxon>Heteroconchia</taxon>
        <taxon>Euheterodonta</taxon>
        <taxon>Imparidentia</taxon>
        <taxon>Neoheterodontei</taxon>
        <taxon>Myida</taxon>
        <taxon>Myoidea</taxon>
        <taxon>Myidae</taxon>
        <taxon>Mya</taxon>
    </lineage>
</organism>
<dbReference type="PANTHER" id="PTHR45999:SF6">
    <property type="entry name" value="MHD2 DOMAIN-CONTAINING PROTEIN"/>
    <property type="match status" value="1"/>
</dbReference>
<dbReference type="InterPro" id="IPR052095">
    <property type="entry name" value="UNC-13_domain"/>
</dbReference>